<feature type="domain" description="HTH gntR-type" evidence="4">
    <location>
        <begin position="5"/>
        <end position="72"/>
    </location>
</feature>
<proteinExistence type="predicted"/>
<dbReference type="SUPFAM" id="SSF46785">
    <property type="entry name" value="Winged helix' DNA-binding domain"/>
    <property type="match status" value="1"/>
</dbReference>
<dbReference type="SUPFAM" id="SSF48008">
    <property type="entry name" value="GntR ligand-binding domain-like"/>
    <property type="match status" value="1"/>
</dbReference>
<organism evidence="5 6">
    <name type="scientific">Citrobacter telavivensis</name>
    <dbReference type="NCBI Taxonomy" id="2653932"/>
    <lineage>
        <taxon>Bacteria</taxon>
        <taxon>Pseudomonadati</taxon>
        <taxon>Pseudomonadota</taxon>
        <taxon>Gammaproteobacteria</taxon>
        <taxon>Enterobacterales</taxon>
        <taxon>Enterobacteriaceae</taxon>
        <taxon>Citrobacter</taxon>
    </lineage>
</organism>
<evidence type="ECO:0000256" key="1">
    <source>
        <dbReference type="ARBA" id="ARBA00023015"/>
    </source>
</evidence>
<sequence length="219" mass="25497">MLQHESISHKVYELLKQEIISNQLEPGARLIVNTLSKRFGISGIPVREALFRLAAEKLIVLEHNKGFRVAPKPDAQDIYQWQQARLLIEPEIAEMVLKNITRAEIIHLRELNQAMRSQQYGPRYEQYSSFINLNAEFHNYIVQATRNDLIIEMYRTLNYGPQVGRFHESRGVPDINLLCDEHDEIINTIESADVEGYRQRSRDHIILGFDRQISYSTGH</sequence>
<dbReference type="PANTHER" id="PTHR43537">
    <property type="entry name" value="TRANSCRIPTIONAL REGULATOR, GNTR FAMILY"/>
    <property type="match status" value="1"/>
</dbReference>
<protein>
    <submittedName>
        <fullName evidence="5">FCD domain-containing protein</fullName>
    </submittedName>
</protein>
<dbReference type="PANTHER" id="PTHR43537:SF24">
    <property type="entry name" value="GLUCONATE OPERON TRANSCRIPTIONAL REPRESSOR"/>
    <property type="match status" value="1"/>
</dbReference>
<keyword evidence="2" id="KW-0238">DNA-binding</keyword>
<reference evidence="5 6" key="1">
    <citation type="submission" date="2019-10" db="EMBL/GenBank/DDBJ databases">
        <title>Characterization of a new Citrobacter species.</title>
        <authorList>
            <person name="Goncalves Ribeiro T."/>
            <person name="Izdebski R."/>
            <person name="Urbanowicz P."/>
            <person name="Carmeli Y."/>
            <person name="Gniadkowski M."/>
            <person name="Peixe L."/>
        </authorList>
    </citation>
    <scope>NUCLEOTIDE SEQUENCE [LARGE SCALE GENOMIC DNA]</scope>
    <source>
        <strain evidence="5 6">NMI7905_11</strain>
    </source>
</reference>
<dbReference type="Pfam" id="PF07729">
    <property type="entry name" value="FCD"/>
    <property type="match status" value="1"/>
</dbReference>
<dbReference type="Gene3D" id="1.10.10.10">
    <property type="entry name" value="Winged helix-like DNA-binding domain superfamily/Winged helix DNA-binding domain"/>
    <property type="match status" value="1"/>
</dbReference>
<evidence type="ECO:0000256" key="2">
    <source>
        <dbReference type="ARBA" id="ARBA00023125"/>
    </source>
</evidence>
<evidence type="ECO:0000259" key="4">
    <source>
        <dbReference type="PROSITE" id="PS50949"/>
    </source>
</evidence>
<evidence type="ECO:0000256" key="3">
    <source>
        <dbReference type="ARBA" id="ARBA00023163"/>
    </source>
</evidence>
<evidence type="ECO:0000313" key="5">
    <source>
        <dbReference type="EMBL" id="MPQ50055.1"/>
    </source>
</evidence>
<dbReference type="AlphaFoldDB" id="A0A6L5E530"/>
<keyword evidence="6" id="KW-1185">Reference proteome</keyword>
<dbReference type="InterPro" id="IPR008920">
    <property type="entry name" value="TF_FadR/GntR_C"/>
</dbReference>
<dbReference type="Gene3D" id="1.20.120.530">
    <property type="entry name" value="GntR ligand-binding domain-like"/>
    <property type="match status" value="1"/>
</dbReference>
<keyword evidence="1" id="KW-0805">Transcription regulation</keyword>
<dbReference type="SMART" id="SM00895">
    <property type="entry name" value="FCD"/>
    <property type="match status" value="1"/>
</dbReference>
<dbReference type="InterPro" id="IPR036388">
    <property type="entry name" value="WH-like_DNA-bd_sf"/>
</dbReference>
<dbReference type="GO" id="GO:0003700">
    <property type="term" value="F:DNA-binding transcription factor activity"/>
    <property type="evidence" value="ECO:0007669"/>
    <property type="project" value="InterPro"/>
</dbReference>
<dbReference type="EMBL" id="WHIY01000002">
    <property type="protein sequence ID" value="MPQ50055.1"/>
    <property type="molecule type" value="Genomic_DNA"/>
</dbReference>
<evidence type="ECO:0000313" key="6">
    <source>
        <dbReference type="Proteomes" id="UP000475079"/>
    </source>
</evidence>
<dbReference type="GO" id="GO:0003677">
    <property type="term" value="F:DNA binding"/>
    <property type="evidence" value="ECO:0007669"/>
    <property type="project" value="UniProtKB-KW"/>
</dbReference>
<dbReference type="Proteomes" id="UP000475079">
    <property type="component" value="Unassembled WGS sequence"/>
</dbReference>
<dbReference type="InterPro" id="IPR011711">
    <property type="entry name" value="GntR_C"/>
</dbReference>
<keyword evidence="3" id="KW-0804">Transcription</keyword>
<comment type="caution">
    <text evidence="5">The sequence shown here is derived from an EMBL/GenBank/DDBJ whole genome shotgun (WGS) entry which is preliminary data.</text>
</comment>
<name>A0A6L5E530_9ENTR</name>
<dbReference type="PROSITE" id="PS50949">
    <property type="entry name" value="HTH_GNTR"/>
    <property type="match status" value="1"/>
</dbReference>
<dbReference type="CDD" id="cd07377">
    <property type="entry name" value="WHTH_GntR"/>
    <property type="match status" value="1"/>
</dbReference>
<accession>A0A6L5E530</accession>
<dbReference type="SMART" id="SM00345">
    <property type="entry name" value="HTH_GNTR"/>
    <property type="match status" value="1"/>
</dbReference>
<dbReference type="RefSeq" id="WP_152402271.1">
    <property type="nucleotide sequence ID" value="NZ_JBGUBF010000002.1"/>
</dbReference>
<dbReference type="Pfam" id="PF00392">
    <property type="entry name" value="GntR"/>
    <property type="match status" value="1"/>
</dbReference>
<dbReference type="InterPro" id="IPR000524">
    <property type="entry name" value="Tscrpt_reg_HTH_GntR"/>
</dbReference>
<gene>
    <name evidence="5" type="ORF">GBB84_03880</name>
</gene>
<dbReference type="InterPro" id="IPR036390">
    <property type="entry name" value="WH_DNA-bd_sf"/>
</dbReference>